<gene>
    <name evidence="3" type="ORF">TPAB3V08_LOCUS10560</name>
</gene>
<evidence type="ECO:0000256" key="1">
    <source>
        <dbReference type="ARBA" id="ARBA00008887"/>
    </source>
</evidence>
<organism evidence="3 4">
    <name type="scientific">Timema podura</name>
    <name type="common">Walking stick</name>
    <dbReference type="NCBI Taxonomy" id="61482"/>
    <lineage>
        <taxon>Eukaryota</taxon>
        <taxon>Metazoa</taxon>
        <taxon>Ecdysozoa</taxon>
        <taxon>Arthropoda</taxon>
        <taxon>Hexapoda</taxon>
        <taxon>Insecta</taxon>
        <taxon>Pterygota</taxon>
        <taxon>Neoptera</taxon>
        <taxon>Polyneoptera</taxon>
        <taxon>Phasmatodea</taxon>
        <taxon>Timematodea</taxon>
        <taxon>Timematoidea</taxon>
        <taxon>Timematidae</taxon>
        <taxon>Timema</taxon>
    </lineage>
</organism>
<name>A0ABN7PAE7_TIMPD</name>
<dbReference type="Gene3D" id="1.20.920.20">
    <property type="match status" value="1"/>
</dbReference>
<feature type="non-terminal residue" evidence="3">
    <location>
        <position position="1"/>
    </location>
</feature>
<accession>A0ABN7PAE7</accession>
<evidence type="ECO:0000313" key="3">
    <source>
        <dbReference type="EMBL" id="CAG2063613.1"/>
    </source>
</evidence>
<dbReference type="InterPro" id="IPR026983">
    <property type="entry name" value="DHC"/>
</dbReference>
<sequence>AWPPDALLAVSTRFLSEITLTEFEREVCIEMCQTFHTSTQDLSDEFFVRLGRHNYVTPTSYLELIKHVQRTAQQEEDNEFFVRLGRHNYVTPTSYLELINTFKELLSKKRTGVLMGKARYETGIEKLDYAARSVGVMQDNLIALQPKLVVAAGQVQEMMAKVEKESADVAKVNS</sequence>
<dbReference type="PANTHER" id="PTHR22878:SF70">
    <property type="entry name" value="DYNEIN HEAVY CHAIN 2, AXONEMAL"/>
    <property type="match status" value="1"/>
</dbReference>
<keyword evidence="4" id="KW-1185">Reference proteome</keyword>
<evidence type="ECO:0000259" key="2">
    <source>
        <dbReference type="Pfam" id="PF12780"/>
    </source>
</evidence>
<dbReference type="Gene3D" id="1.10.287.2610">
    <property type="match status" value="1"/>
</dbReference>
<dbReference type="InterPro" id="IPR024317">
    <property type="entry name" value="Dynein_heavy_chain_D4_dom"/>
</dbReference>
<evidence type="ECO:0000313" key="4">
    <source>
        <dbReference type="Proteomes" id="UP001153148"/>
    </source>
</evidence>
<feature type="domain" description="Dynein heavy chain AAA module D4" evidence="2">
    <location>
        <begin position="2"/>
        <end position="67"/>
    </location>
</feature>
<comment type="caution">
    <text evidence="3">The sequence shown here is derived from an EMBL/GenBank/DDBJ whole genome shotgun (WGS) entry which is preliminary data.</text>
</comment>
<protein>
    <recommendedName>
        <fullName evidence="2">Dynein heavy chain AAA module D4 domain-containing protein</fullName>
    </recommendedName>
</protein>
<proteinExistence type="inferred from homology"/>
<dbReference type="Pfam" id="PF12780">
    <property type="entry name" value="AAA_8"/>
    <property type="match status" value="1"/>
</dbReference>
<dbReference type="Proteomes" id="UP001153148">
    <property type="component" value="Unassembled WGS sequence"/>
</dbReference>
<dbReference type="PANTHER" id="PTHR22878">
    <property type="entry name" value="DYNEIN HEAVY CHAIN 6, AXONEMAL-LIKE-RELATED"/>
    <property type="match status" value="1"/>
</dbReference>
<dbReference type="EMBL" id="CAJPIN010027692">
    <property type="protein sequence ID" value="CAG2063613.1"/>
    <property type="molecule type" value="Genomic_DNA"/>
</dbReference>
<reference evidence="3" key="1">
    <citation type="submission" date="2021-03" db="EMBL/GenBank/DDBJ databases">
        <authorList>
            <person name="Tran Van P."/>
        </authorList>
    </citation>
    <scope>NUCLEOTIDE SEQUENCE</scope>
</reference>
<comment type="similarity">
    <text evidence="1">Belongs to the dynein heavy chain family.</text>
</comment>